<dbReference type="AlphaFoldDB" id="J4I9D4"/>
<dbReference type="GO" id="GO:0016279">
    <property type="term" value="F:protein-lysine N-methyltransferase activity"/>
    <property type="evidence" value="ECO:0007669"/>
    <property type="project" value="InterPro"/>
</dbReference>
<dbReference type="EMBL" id="HE797011">
    <property type="protein sequence ID" value="CCM00966.1"/>
    <property type="molecule type" value="Genomic_DNA"/>
</dbReference>
<dbReference type="InterPro" id="IPR044432">
    <property type="entry name" value="Set10/Efm1_SET"/>
</dbReference>
<dbReference type="PANTHER" id="PTHR13271">
    <property type="entry name" value="UNCHARACTERIZED PUTATIVE METHYLTRANSFERASE"/>
    <property type="match status" value="1"/>
</dbReference>
<organism evidence="1 2">
    <name type="scientific">Fibroporia radiculosa</name>
    <dbReference type="NCBI Taxonomy" id="599839"/>
    <lineage>
        <taxon>Eukaryota</taxon>
        <taxon>Fungi</taxon>
        <taxon>Dikarya</taxon>
        <taxon>Basidiomycota</taxon>
        <taxon>Agaricomycotina</taxon>
        <taxon>Agaricomycetes</taxon>
        <taxon>Polyporales</taxon>
        <taxon>Fibroporiaceae</taxon>
        <taxon>Fibroporia</taxon>
    </lineage>
</organism>
<dbReference type="GeneID" id="24095877"/>
<keyword evidence="2" id="KW-1185">Reference proteome</keyword>
<dbReference type="CDD" id="cd19180">
    <property type="entry name" value="SET_SpSET10-like"/>
    <property type="match status" value="1"/>
</dbReference>
<dbReference type="SUPFAM" id="SSF82199">
    <property type="entry name" value="SET domain"/>
    <property type="match status" value="1"/>
</dbReference>
<dbReference type="HOGENOM" id="CLU_048453_0_0_1"/>
<reference evidence="1 2" key="1">
    <citation type="journal article" date="2012" name="Appl. Environ. Microbiol.">
        <title>Short-read sequencing for genomic analysis of the brown rot fungus Fibroporia radiculosa.</title>
        <authorList>
            <person name="Tang J.D."/>
            <person name="Perkins A.D."/>
            <person name="Sonstegard T.S."/>
            <person name="Schroeder S.G."/>
            <person name="Burgess S.C."/>
            <person name="Diehl S.V."/>
        </authorList>
    </citation>
    <scope>NUCLEOTIDE SEQUENCE [LARGE SCALE GENOMIC DNA]</scope>
    <source>
        <strain evidence="1 2">TFFH 294</strain>
    </source>
</reference>
<evidence type="ECO:0000313" key="1">
    <source>
        <dbReference type="EMBL" id="CCM00966.1"/>
    </source>
</evidence>
<dbReference type="InterPro" id="IPR050600">
    <property type="entry name" value="SETD3_SETD6_MTase"/>
</dbReference>
<dbReference type="STRING" id="599839.J4I9D4"/>
<dbReference type="InterPro" id="IPR046341">
    <property type="entry name" value="SET_dom_sf"/>
</dbReference>
<dbReference type="GO" id="GO:0005634">
    <property type="term" value="C:nucleus"/>
    <property type="evidence" value="ECO:0007669"/>
    <property type="project" value="TreeGrafter"/>
</dbReference>
<dbReference type="PANTHER" id="PTHR13271:SF147">
    <property type="entry name" value="PROTEIN-LYSINE N-METHYLTRANSFERASE EFM1-RELATED"/>
    <property type="match status" value="1"/>
</dbReference>
<accession>J4I9D4</accession>
<dbReference type="OrthoDB" id="42889at2759"/>
<dbReference type="Proteomes" id="UP000006352">
    <property type="component" value="Unassembled WGS sequence"/>
</dbReference>
<name>J4I9D4_9APHY</name>
<dbReference type="RefSeq" id="XP_012180249.1">
    <property type="nucleotide sequence ID" value="XM_012324859.1"/>
</dbReference>
<dbReference type="InParanoid" id="J4I9D4"/>
<evidence type="ECO:0000313" key="2">
    <source>
        <dbReference type="Proteomes" id="UP000006352"/>
    </source>
</evidence>
<sequence length="420" mass="46531">MVMTPDDDGIVSANGDVVAFKNWLAENGAEFHPHAAFRTERSGYSVIASQDLRSDTTVVSCPFSLAITPEVSKNALTTLLGPTFTGQSWSERQLICSYICMHWILDPSASSELAHWPYIRMLPAPDKLRTPLHFSDTELEALKGSNLYGATLDRRRDWQSEWEQCQKTIATVDLTWGEQFSWERYLSASTYLSSRAFPSMVLSPNPSLVSTEESYPVLLPGIDSLNHSRGQPVSWVVSIGTSSDVNRISLVLHKSTPAGSELLNNYGPKPNAELILGYGFSLPENPDDTIVLKIGGNSASGLQQQKWEVGRNAQGAGPMWRAILTAVSDDPEEQTIDDELDASEVLAEMAQNLLDRLPIANPPEDRIRPEVLLMLEHYLEGQRAILQSLIQFARDKESAAIKLAQEQGLQTVEEDENEDM</sequence>
<dbReference type="Gene3D" id="3.90.1410.10">
    <property type="entry name" value="set domain protein methyltransferase, domain 1"/>
    <property type="match status" value="1"/>
</dbReference>
<protein>
    <submittedName>
        <fullName evidence="1">Uncharacterized protein</fullName>
    </submittedName>
</protein>
<gene>
    <name evidence="1" type="ORF">FIBRA_03014</name>
</gene>
<proteinExistence type="predicted"/>